<dbReference type="AlphaFoldDB" id="A0A4Z0P0K2"/>
<dbReference type="Proteomes" id="UP000298337">
    <property type="component" value="Unassembled WGS sequence"/>
</dbReference>
<comment type="caution">
    <text evidence="1">The sequence shown here is derived from an EMBL/GenBank/DDBJ whole genome shotgun (WGS) entry which is preliminary data.</text>
</comment>
<reference evidence="1 2" key="1">
    <citation type="submission" date="2019-04" db="EMBL/GenBank/DDBJ databases">
        <authorList>
            <person name="Feng G."/>
            <person name="Zhang J."/>
            <person name="Zhu H."/>
        </authorList>
    </citation>
    <scope>NUCLEOTIDE SEQUENCE [LARGE SCALE GENOMIC DNA]</scope>
    <source>
        <strain evidence="1 2">92R-1</strain>
    </source>
</reference>
<sequence>MSTGWSGVVGVRADGKQLDIKDNHKVEQLVPPATLRTFGGAWSISPAFLAKTTLVPEPPKG</sequence>
<organism evidence="1 2">
    <name type="scientific">Hymenobacter fodinae</name>
    <dbReference type="NCBI Taxonomy" id="2510796"/>
    <lineage>
        <taxon>Bacteria</taxon>
        <taxon>Pseudomonadati</taxon>
        <taxon>Bacteroidota</taxon>
        <taxon>Cytophagia</taxon>
        <taxon>Cytophagales</taxon>
        <taxon>Hymenobacteraceae</taxon>
        <taxon>Hymenobacter</taxon>
    </lineage>
</organism>
<accession>A0A4Z0P0K2</accession>
<evidence type="ECO:0000313" key="1">
    <source>
        <dbReference type="EMBL" id="TGE04685.1"/>
    </source>
</evidence>
<proteinExistence type="predicted"/>
<protein>
    <submittedName>
        <fullName evidence="1">Uncharacterized protein</fullName>
    </submittedName>
</protein>
<gene>
    <name evidence="1" type="ORF">EU556_21105</name>
</gene>
<keyword evidence="2" id="KW-1185">Reference proteome</keyword>
<name>A0A4Z0P0K2_9BACT</name>
<dbReference type="RefSeq" id="WP_135436127.1">
    <property type="nucleotide sequence ID" value="NZ_SRLA01000005.1"/>
</dbReference>
<evidence type="ECO:0000313" key="2">
    <source>
        <dbReference type="Proteomes" id="UP000298337"/>
    </source>
</evidence>
<dbReference type="EMBL" id="SRLA01000005">
    <property type="protein sequence ID" value="TGE04685.1"/>
    <property type="molecule type" value="Genomic_DNA"/>
</dbReference>